<name>A0A5M4F9N2_9ACTN</name>
<accession>A0A5M4F9N2</accession>
<dbReference type="InterPro" id="IPR048711">
    <property type="entry name" value="WHD_Rv2258c"/>
</dbReference>
<dbReference type="InterPro" id="IPR029063">
    <property type="entry name" value="SAM-dependent_MTases_sf"/>
</dbReference>
<keyword evidence="3" id="KW-0489">Methyltransferase</keyword>
<sequence>MDEAKLDAFMGQLAGYMTGATVCLGIWLGDRLGLFQALNGGGPTTADQLAERTNCHPRLVREWLNSQAAGKVLTYDGATDTYELSPEVALAVADEDSPAFTARGLSVLNSLFIDAEKAADTIRGTGALSWVDHDHHLFDGTEWFFRTGYREGLPVWIDALDGVSDVLHAGGTIADVGCGHGAAVVVLADLYPEATLTGFDFHAPSVETAKERAVEAGVSDRASFRQADAQGYDGSYDLICFFDCLHDMGDPVGILRYAKEHLNPGGTILLVEPFALDDLASNIADNPMAAIFYTASATICTPNSQSQEVGLGIGTQAGAARLREVANEAGLTHVRTADQTPFNLILEVRP</sequence>
<feature type="domain" description="Methyltransferase" evidence="1">
    <location>
        <begin position="168"/>
        <end position="289"/>
    </location>
</feature>
<dbReference type="Gene3D" id="1.10.10.10">
    <property type="entry name" value="Winged helix-like DNA-binding domain superfamily/Winged helix DNA-binding domain"/>
    <property type="match status" value="1"/>
</dbReference>
<evidence type="ECO:0000313" key="4">
    <source>
        <dbReference type="Proteomes" id="UP000380867"/>
    </source>
</evidence>
<proteinExistence type="predicted"/>
<keyword evidence="3" id="KW-0808">Transferase</keyword>
<dbReference type="Pfam" id="PF21320">
    <property type="entry name" value="WHD_Rv2258c"/>
    <property type="match status" value="1"/>
</dbReference>
<dbReference type="GO" id="GO:0032259">
    <property type="term" value="P:methylation"/>
    <property type="evidence" value="ECO:0007669"/>
    <property type="project" value="UniProtKB-KW"/>
</dbReference>
<dbReference type="InterPro" id="IPR036390">
    <property type="entry name" value="WH_DNA-bd_sf"/>
</dbReference>
<dbReference type="InterPro" id="IPR036388">
    <property type="entry name" value="WH-like_DNA-bd_sf"/>
</dbReference>
<evidence type="ECO:0000259" key="1">
    <source>
        <dbReference type="Pfam" id="PF13847"/>
    </source>
</evidence>
<gene>
    <name evidence="3" type="ORF">ESP70_019230</name>
</gene>
<dbReference type="Pfam" id="PF13847">
    <property type="entry name" value="Methyltransf_31"/>
    <property type="match status" value="1"/>
</dbReference>
<dbReference type="EMBL" id="SDPQ02000004">
    <property type="protein sequence ID" value="KAA1394462.1"/>
    <property type="molecule type" value="Genomic_DNA"/>
</dbReference>
<dbReference type="Proteomes" id="UP000380867">
    <property type="component" value="Unassembled WGS sequence"/>
</dbReference>
<evidence type="ECO:0000259" key="2">
    <source>
        <dbReference type="Pfam" id="PF21320"/>
    </source>
</evidence>
<dbReference type="Gene3D" id="3.40.50.150">
    <property type="entry name" value="Vaccinia Virus protein VP39"/>
    <property type="match status" value="1"/>
</dbReference>
<dbReference type="PANTHER" id="PTHR45128">
    <property type="entry name" value="METHYLTRANSFERASE TYPE 11"/>
    <property type="match status" value="1"/>
</dbReference>
<dbReference type="AlphaFoldDB" id="A0A5M4F9N2"/>
<dbReference type="GO" id="GO:0008168">
    <property type="term" value="F:methyltransferase activity"/>
    <property type="evidence" value="ECO:0007669"/>
    <property type="project" value="UniProtKB-KW"/>
</dbReference>
<keyword evidence="4" id="KW-1185">Reference proteome</keyword>
<comment type="caution">
    <text evidence="3">The sequence shown here is derived from an EMBL/GenBank/DDBJ whole genome shotgun (WGS) entry which is preliminary data.</text>
</comment>
<dbReference type="OrthoDB" id="9801363at2"/>
<dbReference type="InterPro" id="IPR025714">
    <property type="entry name" value="Methyltranfer_dom"/>
</dbReference>
<evidence type="ECO:0000313" key="3">
    <source>
        <dbReference type="EMBL" id="KAA1394462.1"/>
    </source>
</evidence>
<feature type="domain" description="S-adenosylmethionine-dependent methyltransferase Rv2258c-like winged HTH" evidence="2">
    <location>
        <begin position="20"/>
        <end position="90"/>
    </location>
</feature>
<protein>
    <submittedName>
        <fullName evidence="3">Methyltransferase domain-containing protein</fullName>
    </submittedName>
</protein>
<dbReference type="InterPro" id="IPR053173">
    <property type="entry name" value="SAM-binding_MTase"/>
</dbReference>
<dbReference type="SUPFAM" id="SSF53335">
    <property type="entry name" value="S-adenosyl-L-methionine-dependent methyltransferases"/>
    <property type="match status" value="1"/>
</dbReference>
<dbReference type="CDD" id="cd02440">
    <property type="entry name" value="AdoMet_MTases"/>
    <property type="match status" value="1"/>
</dbReference>
<dbReference type="PANTHER" id="PTHR45128:SF2">
    <property type="entry name" value="METHYLTRANSFERASE DOMAIN-CONTAINING PROTEIN"/>
    <property type="match status" value="1"/>
</dbReference>
<reference evidence="3" key="1">
    <citation type="submission" date="2019-09" db="EMBL/GenBank/DDBJ databases">
        <authorList>
            <person name="Li J."/>
        </authorList>
    </citation>
    <scope>NUCLEOTIDE SEQUENCE [LARGE SCALE GENOMIC DNA]</scope>
    <source>
        <strain evidence="3">JCM 14732</strain>
    </source>
</reference>
<organism evidence="3 4">
    <name type="scientific">Aeromicrobium ginsengisoli</name>
    <dbReference type="NCBI Taxonomy" id="363867"/>
    <lineage>
        <taxon>Bacteria</taxon>
        <taxon>Bacillati</taxon>
        <taxon>Actinomycetota</taxon>
        <taxon>Actinomycetes</taxon>
        <taxon>Propionibacteriales</taxon>
        <taxon>Nocardioidaceae</taxon>
        <taxon>Aeromicrobium</taxon>
    </lineage>
</organism>
<dbReference type="SUPFAM" id="SSF46785">
    <property type="entry name" value="Winged helix' DNA-binding domain"/>
    <property type="match status" value="1"/>
</dbReference>